<feature type="domain" description="HpaB/PvcC/4-BUDH N-terminal" evidence="7">
    <location>
        <begin position="4"/>
        <end position="271"/>
    </location>
</feature>
<evidence type="ECO:0000259" key="7">
    <source>
        <dbReference type="Pfam" id="PF11794"/>
    </source>
</evidence>
<evidence type="ECO:0000313" key="9">
    <source>
        <dbReference type="Proteomes" id="UP000007030"/>
    </source>
</evidence>
<dbReference type="GO" id="GO:0016627">
    <property type="term" value="F:oxidoreductase activity, acting on the CH-CH group of donors"/>
    <property type="evidence" value="ECO:0007669"/>
    <property type="project" value="InterPro"/>
</dbReference>
<feature type="binding site" evidence="5">
    <location>
        <begin position="148"/>
        <end position="150"/>
    </location>
    <ligand>
        <name>FAD</name>
        <dbReference type="ChEBI" id="CHEBI:57692"/>
    </ligand>
</feature>
<dbReference type="Gene3D" id="1.10.3140.10">
    <property type="entry name" value="4-hydroxybutyryl-coa dehydratase, domain 1"/>
    <property type="match status" value="1"/>
</dbReference>
<dbReference type="NCBIfam" id="TIGR02309">
    <property type="entry name" value="HpaB-1"/>
    <property type="match status" value="1"/>
</dbReference>
<dbReference type="Gene3D" id="2.40.110.10">
    <property type="entry name" value="Butyryl-CoA Dehydrogenase, subunit A, domain 2"/>
    <property type="match status" value="1"/>
</dbReference>
<dbReference type="PANTHER" id="PTHR36117">
    <property type="entry name" value="4-HYDROXYPHENYLACETATE 3-MONOOXYGENASE-RELATED"/>
    <property type="match status" value="1"/>
</dbReference>
<dbReference type="RefSeq" id="WP_013704051.1">
    <property type="nucleotide sequence ID" value="NC_015387.1"/>
</dbReference>
<dbReference type="Gene3D" id="1.20.140.10">
    <property type="entry name" value="Butyryl-CoA Dehydrogenase, subunit A, domain 3"/>
    <property type="match status" value="1"/>
</dbReference>
<protein>
    <submittedName>
        <fullName evidence="8">4-hydroxyphenylacetate 3-monooxygenase, oxygenase subunit</fullName>
        <ecNumber evidence="8">5.3.3.3</ecNumber>
    </submittedName>
</protein>
<dbReference type="GO" id="GO:0050660">
    <property type="term" value="F:flavin adenine dinucleotide binding"/>
    <property type="evidence" value="ECO:0007669"/>
    <property type="project" value="InterPro"/>
</dbReference>
<dbReference type="InterPro" id="IPR024719">
    <property type="entry name" value="HpaB/PvcC/4-BUDH_C"/>
</dbReference>
<accession>F2NK33</accession>
<dbReference type="InterPro" id="IPR004925">
    <property type="entry name" value="HpaB/PvcC/4-BUDH"/>
</dbReference>
<evidence type="ECO:0000256" key="5">
    <source>
        <dbReference type="PIRSR" id="PIRSR000331-2"/>
    </source>
</evidence>
<evidence type="ECO:0000256" key="2">
    <source>
        <dbReference type="ARBA" id="ARBA00022827"/>
    </source>
</evidence>
<organism evidence="8 9">
    <name type="scientific">Marinithermus hydrothermalis (strain DSM 14884 / JCM 11576 / T1)</name>
    <dbReference type="NCBI Taxonomy" id="869210"/>
    <lineage>
        <taxon>Bacteria</taxon>
        <taxon>Thermotogati</taxon>
        <taxon>Deinococcota</taxon>
        <taxon>Deinococci</taxon>
        <taxon>Thermales</taxon>
        <taxon>Thermaceae</taxon>
        <taxon>Marinithermus</taxon>
    </lineage>
</organism>
<dbReference type="InterPro" id="IPR046373">
    <property type="entry name" value="Acyl-CoA_Oxase/DH_mid-dom_sf"/>
</dbReference>
<dbReference type="eggNOG" id="COG2368">
    <property type="taxonomic scope" value="Bacteria"/>
</dbReference>
<keyword evidence="3" id="KW-0560">Oxidoreductase</keyword>
<dbReference type="InterPro" id="IPR009100">
    <property type="entry name" value="AcylCoA_DH/oxidase_NM_dom_sf"/>
</dbReference>
<dbReference type="InterPro" id="IPR012687">
    <property type="entry name" value="HpaB_Deino-type"/>
</dbReference>
<dbReference type="GO" id="GO:0016712">
    <property type="term" value="F:oxidoreductase activity, acting on paired donors, with incorporation or reduction of molecular oxygen, reduced flavin or flavoprotein as one donor, and incorporation of one atom of oxygen"/>
    <property type="evidence" value="ECO:0007669"/>
    <property type="project" value="InterPro"/>
</dbReference>
<dbReference type="PIRSF" id="PIRSF000331">
    <property type="entry name" value="HpaA_HpaB"/>
    <property type="match status" value="1"/>
</dbReference>
<feature type="binding site" evidence="5">
    <location>
        <begin position="451"/>
        <end position="454"/>
    </location>
    <ligand>
        <name>FAD</name>
        <dbReference type="ChEBI" id="CHEBI:57692"/>
    </ligand>
</feature>
<dbReference type="InterPro" id="IPR036250">
    <property type="entry name" value="AcylCo_DH-like_C"/>
</dbReference>
<dbReference type="STRING" id="869210.Marky_1264"/>
<feature type="binding site" evidence="5">
    <location>
        <begin position="154"/>
        <end position="157"/>
    </location>
    <ligand>
        <name>FAD</name>
        <dbReference type="ChEBI" id="CHEBI:57692"/>
    </ligand>
</feature>
<dbReference type="SUPFAM" id="SSF47203">
    <property type="entry name" value="Acyl-CoA dehydrogenase C-terminal domain-like"/>
    <property type="match status" value="1"/>
</dbReference>
<evidence type="ECO:0000313" key="8">
    <source>
        <dbReference type="EMBL" id="AEB12004.1"/>
    </source>
</evidence>
<name>F2NK33_MARHT</name>
<feature type="domain" description="HpaB/PvcC/4-BUDH C-terminal" evidence="6">
    <location>
        <begin position="279"/>
        <end position="477"/>
    </location>
</feature>
<dbReference type="AlphaFoldDB" id="F2NK33"/>
<dbReference type="Pfam" id="PF03241">
    <property type="entry name" value="HpaB"/>
    <property type="match status" value="1"/>
</dbReference>
<feature type="binding site" evidence="4">
    <location>
        <position position="148"/>
    </location>
    <ligand>
        <name>substrate</name>
    </ligand>
</feature>
<evidence type="ECO:0000256" key="4">
    <source>
        <dbReference type="PIRSR" id="PIRSR000331-1"/>
    </source>
</evidence>
<reference evidence="8 9" key="1">
    <citation type="journal article" date="2012" name="Stand. Genomic Sci.">
        <title>Complete genome sequence of the aerobic, heterotroph Marinithermus hydrothermalis type strain (T1(T)) from a deep-sea hydrothermal vent chimney.</title>
        <authorList>
            <person name="Copeland A."/>
            <person name="Gu W."/>
            <person name="Yasawong M."/>
            <person name="Lapidus A."/>
            <person name="Lucas S."/>
            <person name="Deshpande S."/>
            <person name="Pagani I."/>
            <person name="Tapia R."/>
            <person name="Cheng J.F."/>
            <person name="Goodwin L.A."/>
            <person name="Pitluck S."/>
            <person name="Liolios K."/>
            <person name="Ivanova N."/>
            <person name="Mavromatis K."/>
            <person name="Mikhailova N."/>
            <person name="Pati A."/>
            <person name="Chen A."/>
            <person name="Palaniappan K."/>
            <person name="Land M."/>
            <person name="Pan C."/>
            <person name="Brambilla E.M."/>
            <person name="Rohde M."/>
            <person name="Tindall B.J."/>
            <person name="Sikorski J."/>
            <person name="Goker M."/>
            <person name="Detter J.C."/>
            <person name="Bristow J."/>
            <person name="Eisen J.A."/>
            <person name="Markowitz V."/>
            <person name="Hugenholtz P."/>
            <person name="Kyrpides N.C."/>
            <person name="Klenk H.P."/>
            <person name="Woyke T."/>
        </authorList>
    </citation>
    <scope>NUCLEOTIDE SEQUENCE [LARGE SCALE GENOMIC DNA]</scope>
    <source>
        <strain evidence="9">DSM 14884 / JCM 11576 / T1</strain>
    </source>
</reference>
<keyword evidence="2 5" id="KW-0274">FAD</keyword>
<proteinExistence type="predicted"/>
<evidence type="ECO:0000256" key="1">
    <source>
        <dbReference type="ARBA" id="ARBA00022630"/>
    </source>
</evidence>
<dbReference type="SUPFAM" id="SSF56645">
    <property type="entry name" value="Acyl-CoA dehydrogenase NM domain-like"/>
    <property type="match status" value="1"/>
</dbReference>
<dbReference type="Pfam" id="PF11794">
    <property type="entry name" value="HpaB_N"/>
    <property type="match status" value="1"/>
</dbReference>
<evidence type="ECO:0000256" key="3">
    <source>
        <dbReference type="ARBA" id="ARBA00023002"/>
    </source>
</evidence>
<evidence type="ECO:0000259" key="6">
    <source>
        <dbReference type="Pfam" id="PF03241"/>
    </source>
</evidence>
<dbReference type="EC" id="5.3.3.3" evidence="8"/>
<dbReference type="HOGENOM" id="CLU_023920_2_1_0"/>
<dbReference type="GO" id="GO:0010124">
    <property type="term" value="P:phenylacetate catabolic process"/>
    <property type="evidence" value="ECO:0007669"/>
    <property type="project" value="InterPro"/>
</dbReference>
<dbReference type="EMBL" id="CP002630">
    <property type="protein sequence ID" value="AEB12004.1"/>
    <property type="molecule type" value="Genomic_DNA"/>
</dbReference>
<gene>
    <name evidence="8" type="ordered locus">Marky_1264</name>
</gene>
<dbReference type="Proteomes" id="UP000007030">
    <property type="component" value="Chromosome"/>
</dbReference>
<keyword evidence="8" id="KW-0413">Isomerase</keyword>
<sequence length="485" mass="54347">MARTGQEYIEALKENPPNLWIKGEKVEDPTTHPAFKGVVQSMARLYDMQHDPQYKEVLTYTSPTSGKPVGMSFLEPKTREDLAKRSAAYKTWADQTLGMMGRTPDYLNAALTAYGMAADFFAQGDPRFGENVRNYYEYVRENDLCTTHALTNPQVNRGASPANQPDPYIPVGVVKQTAEGIIVRGARMLATLPVADELLVFPSTVLKMEPGNEKYALAFAIPTNTPGLHFICREPLAGTSGYDHPVSSRFEEMDAMCVFDDVLVPWERVFVLNNLEIVNQAYAATGALMHMAHQVVVHKVAKTEAFLGLVSLIAEGIGADAFSHVQEKIAEVIVYLETMKAFWAAAEAKAEVNAYGVMCPDRKTLDGARNLYPRLYQRIHEIVQQIGASGLIMFASEKDFESPLGPFVEKFMQGRNLPAREKTQLFRLAWDMTLSSFGARQALYERYFFGDPVRMHQALFKVYDTEPFKARIRAFLGWKHEEVGA</sequence>
<keyword evidence="1" id="KW-0285">Flavoprotein</keyword>
<dbReference type="PANTHER" id="PTHR36117:SF3">
    <property type="entry name" value="4-HYDROXYPHENYLACETATE 3-MONOOXYGENASE-RELATED"/>
    <property type="match status" value="1"/>
</dbReference>
<feature type="binding site" evidence="5">
    <location>
        <position position="191"/>
    </location>
    <ligand>
        <name>FAD</name>
        <dbReference type="ChEBI" id="CHEBI:57692"/>
    </ligand>
</feature>
<keyword evidence="9" id="KW-1185">Reference proteome</keyword>
<dbReference type="OrthoDB" id="9785230at2"/>
<dbReference type="GO" id="GO:0050393">
    <property type="term" value="F:vinylacetyl-CoA delta-isomerase activity"/>
    <property type="evidence" value="ECO:0007669"/>
    <property type="project" value="UniProtKB-EC"/>
</dbReference>
<feature type="binding site" evidence="4">
    <location>
        <begin position="203"/>
        <end position="204"/>
    </location>
    <ligand>
        <name>substrate</name>
    </ligand>
</feature>
<dbReference type="KEGG" id="mhd:Marky_1264"/>
<feature type="binding site" evidence="4">
    <location>
        <begin position="102"/>
        <end position="106"/>
    </location>
    <ligand>
        <name>substrate</name>
    </ligand>
</feature>
<dbReference type="InterPro" id="IPR024674">
    <property type="entry name" value="HpaB/PvcC/4-BUDH_N"/>
</dbReference>